<sequence>MIRRALAGLAFVLAGAAAPMPEARLLSFDDLSGWAEDDHAAALDVFLSTCGDMRGRDWATLCAFARTGPEPRAFFERFFLPVEWQGEALFTGYYEPELRGDRWPSDYYHVPLYAPPPELPTSGPWLTRRQIEETGVMEDRGLALAWVADPVDAVFLQIQGSGRIRLPGGEMMRLGYAAANRREYSSLGEMLIERGIFEPHEVSAERIRAWVRANPEEGAELIRRNDSYVFFRRVDDVPADQGPLGAMNRSVTPMRSLAVDPAYVPLGAPVWMEKAGAEPMARLMVAQDTGSAIKGPQRADIFFGTGREAGRAAGTIRDGGRLVMLLPIQLAHAVAADPGTEIR</sequence>
<protein>
    <recommendedName>
        <fullName evidence="2">peptidoglycan lytic exotransglycosylase</fullName>
        <ecNumber evidence="2">4.2.2.n1</ecNumber>
    </recommendedName>
    <alternativeName>
        <fullName evidence="5">Murein hydrolase A</fullName>
    </alternativeName>
</protein>
<dbReference type="CDD" id="cd14485">
    <property type="entry name" value="mltA_like_LT_A"/>
    <property type="match status" value="1"/>
</dbReference>
<dbReference type="GO" id="GO:0009254">
    <property type="term" value="P:peptidoglycan turnover"/>
    <property type="evidence" value="ECO:0007669"/>
    <property type="project" value="InterPro"/>
</dbReference>
<dbReference type="Pfam" id="PF06725">
    <property type="entry name" value="3D"/>
    <property type="match status" value="1"/>
</dbReference>
<accession>A0A6B2K753</accession>
<evidence type="ECO:0000256" key="5">
    <source>
        <dbReference type="ARBA" id="ARBA00030918"/>
    </source>
</evidence>
<keyword evidence="3" id="KW-0456">Lyase</keyword>
<evidence type="ECO:0000313" key="8">
    <source>
        <dbReference type="EMBL" id="NDV02786.1"/>
    </source>
</evidence>
<dbReference type="InterPro" id="IPR036908">
    <property type="entry name" value="RlpA-like_sf"/>
</dbReference>
<name>A0A6B2K753_9RHOB</name>
<keyword evidence="6" id="KW-0732">Signal</keyword>
<dbReference type="AlphaFoldDB" id="A0A6B2K753"/>
<dbReference type="Proteomes" id="UP000474757">
    <property type="component" value="Unassembled WGS sequence"/>
</dbReference>
<evidence type="ECO:0000313" key="9">
    <source>
        <dbReference type="Proteomes" id="UP000474757"/>
    </source>
</evidence>
<evidence type="ECO:0000256" key="4">
    <source>
        <dbReference type="ARBA" id="ARBA00023316"/>
    </source>
</evidence>
<dbReference type="GO" id="GO:0071555">
    <property type="term" value="P:cell wall organization"/>
    <property type="evidence" value="ECO:0007669"/>
    <property type="project" value="UniProtKB-KW"/>
</dbReference>
<evidence type="ECO:0000256" key="2">
    <source>
        <dbReference type="ARBA" id="ARBA00012587"/>
    </source>
</evidence>
<gene>
    <name evidence="8" type="ORF">GZA08_17625</name>
</gene>
<feature type="chain" id="PRO_5025454284" description="peptidoglycan lytic exotransglycosylase" evidence="6">
    <location>
        <begin position="17"/>
        <end position="343"/>
    </location>
</feature>
<dbReference type="Pfam" id="PF03562">
    <property type="entry name" value="MltA"/>
    <property type="match status" value="1"/>
</dbReference>
<dbReference type="SUPFAM" id="SSF50685">
    <property type="entry name" value="Barwin-like endoglucanases"/>
    <property type="match status" value="1"/>
</dbReference>
<dbReference type="GO" id="GO:0009253">
    <property type="term" value="P:peptidoglycan catabolic process"/>
    <property type="evidence" value="ECO:0007669"/>
    <property type="project" value="TreeGrafter"/>
</dbReference>
<dbReference type="PANTHER" id="PTHR30124">
    <property type="entry name" value="MEMBRANE-BOUND LYTIC MUREIN TRANSGLYCOSYLASE A"/>
    <property type="match status" value="1"/>
</dbReference>
<comment type="caution">
    <text evidence="8">The sequence shown here is derived from an EMBL/GenBank/DDBJ whole genome shotgun (WGS) entry which is preliminary data.</text>
</comment>
<dbReference type="Gene3D" id="2.40.40.10">
    <property type="entry name" value="RlpA-like domain"/>
    <property type="match status" value="2"/>
</dbReference>
<dbReference type="EMBL" id="JAAGAB010000004">
    <property type="protein sequence ID" value="NDV02786.1"/>
    <property type="molecule type" value="Genomic_DNA"/>
</dbReference>
<dbReference type="EC" id="4.2.2.n1" evidence="2"/>
<reference evidence="8 9" key="1">
    <citation type="submission" date="2020-02" db="EMBL/GenBank/DDBJ databases">
        <title>Pseudoroseicyclus tamarix, sp. nov., isolated from offshore sediment of a Tamarix chinensis forest.</title>
        <authorList>
            <person name="Gai Y."/>
        </authorList>
    </citation>
    <scope>NUCLEOTIDE SEQUENCE [LARGE SCALE GENOMIC DNA]</scope>
    <source>
        <strain evidence="8 9">CLL3-39</strain>
    </source>
</reference>
<organism evidence="8 9">
    <name type="scientific">Pseudoroseicyclus tamaricis</name>
    <dbReference type="NCBI Taxonomy" id="2705421"/>
    <lineage>
        <taxon>Bacteria</taxon>
        <taxon>Pseudomonadati</taxon>
        <taxon>Pseudomonadota</taxon>
        <taxon>Alphaproteobacteria</taxon>
        <taxon>Rhodobacterales</taxon>
        <taxon>Paracoccaceae</taxon>
        <taxon>Pseudoroseicyclus</taxon>
    </lineage>
</organism>
<keyword evidence="9" id="KW-1185">Reference proteome</keyword>
<dbReference type="GO" id="GO:0008933">
    <property type="term" value="F:peptidoglycan lytic transglycosylase activity"/>
    <property type="evidence" value="ECO:0007669"/>
    <property type="project" value="TreeGrafter"/>
</dbReference>
<keyword evidence="4" id="KW-0961">Cell wall biogenesis/degradation</keyword>
<evidence type="ECO:0000256" key="1">
    <source>
        <dbReference type="ARBA" id="ARBA00001420"/>
    </source>
</evidence>
<feature type="signal peptide" evidence="6">
    <location>
        <begin position="1"/>
        <end position="16"/>
    </location>
</feature>
<dbReference type="InterPro" id="IPR026044">
    <property type="entry name" value="MltA"/>
</dbReference>
<dbReference type="SMART" id="SM00925">
    <property type="entry name" value="MltA"/>
    <property type="match status" value="1"/>
</dbReference>
<dbReference type="CDD" id="cd14668">
    <property type="entry name" value="mlta_B"/>
    <property type="match status" value="1"/>
</dbReference>
<evidence type="ECO:0000256" key="6">
    <source>
        <dbReference type="SAM" id="SignalP"/>
    </source>
</evidence>
<feature type="domain" description="Lytic transglycosylase MltA" evidence="7">
    <location>
        <begin position="97"/>
        <end position="232"/>
    </location>
</feature>
<evidence type="ECO:0000259" key="7">
    <source>
        <dbReference type="SMART" id="SM00925"/>
    </source>
</evidence>
<proteinExistence type="predicted"/>
<dbReference type="InterPro" id="IPR005300">
    <property type="entry name" value="MltA_B"/>
</dbReference>
<dbReference type="InterPro" id="IPR010611">
    <property type="entry name" value="3D_dom"/>
</dbReference>
<dbReference type="PANTHER" id="PTHR30124:SF0">
    <property type="entry name" value="MEMBRANE-BOUND LYTIC MUREIN TRANSGLYCOSYLASE A"/>
    <property type="match status" value="1"/>
</dbReference>
<dbReference type="GO" id="GO:0004553">
    <property type="term" value="F:hydrolase activity, hydrolyzing O-glycosyl compounds"/>
    <property type="evidence" value="ECO:0007669"/>
    <property type="project" value="InterPro"/>
</dbReference>
<dbReference type="PIRSF" id="PIRSF019422">
    <property type="entry name" value="MltA"/>
    <property type="match status" value="1"/>
</dbReference>
<evidence type="ECO:0000256" key="3">
    <source>
        <dbReference type="ARBA" id="ARBA00023239"/>
    </source>
</evidence>
<comment type="catalytic activity">
    <reaction evidence="1">
        <text>Exolytic cleavage of the (1-&gt;4)-beta-glycosidic linkage between N-acetylmuramic acid (MurNAc) and N-acetylglucosamine (GlcNAc) residues in peptidoglycan, from either the reducing or the non-reducing ends of the peptidoglycan chains, with concomitant formation of a 1,6-anhydrobond in the MurNAc residue.</text>
        <dbReference type="EC" id="4.2.2.n1"/>
    </reaction>
</comment>
<dbReference type="GO" id="GO:0019867">
    <property type="term" value="C:outer membrane"/>
    <property type="evidence" value="ECO:0007669"/>
    <property type="project" value="InterPro"/>
</dbReference>
<dbReference type="RefSeq" id="WP_163896046.1">
    <property type="nucleotide sequence ID" value="NZ_JAAFYS010000004.1"/>
</dbReference>